<feature type="compositionally biased region" description="Basic and acidic residues" evidence="2">
    <location>
        <begin position="17"/>
        <end position="37"/>
    </location>
</feature>
<dbReference type="AlphaFoldDB" id="A0AAV0JZZ4"/>
<evidence type="ECO:0000313" key="5">
    <source>
        <dbReference type="Proteomes" id="UP001154282"/>
    </source>
</evidence>
<dbReference type="EMBL" id="CAMGYJ010000005">
    <property type="protein sequence ID" value="CAI0415433.1"/>
    <property type="molecule type" value="Genomic_DNA"/>
</dbReference>
<reference evidence="4" key="1">
    <citation type="submission" date="2022-08" db="EMBL/GenBank/DDBJ databases">
        <authorList>
            <person name="Gutierrez-Valencia J."/>
        </authorList>
    </citation>
    <scope>NUCLEOTIDE SEQUENCE</scope>
</reference>
<dbReference type="FunFam" id="3.30.40.10:FF:000417">
    <property type="entry name" value="E3 ubiquitin ligase BIG BROTHER-related"/>
    <property type="match status" value="1"/>
</dbReference>
<name>A0AAV0JZZ4_9ROSI</name>
<dbReference type="InterPro" id="IPR013083">
    <property type="entry name" value="Znf_RING/FYVE/PHD"/>
</dbReference>
<evidence type="ECO:0000256" key="2">
    <source>
        <dbReference type="SAM" id="MobiDB-lite"/>
    </source>
</evidence>
<evidence type="ECO:0000259" key="3">
    <source>
        <dbReference type="PROSITE" id="PS50089"/>
    </source>
</evidence>
<feature type="compositionally biased region" description="Acidic residues" evidence="2">
    <location>
        <begin position="147"/>
        <end position="159"/>
    </location>
</feature>
<feature type="domain" description="RING-type" evidence="3">
    <location>
        <begin position="341"/>
        <end position="382"/>
    </location>
</feature>
<keyword evidence="1" id="KW-0862">Zinc</keyword>
<keyword evidence="5" id="KW-1185">Reference proteome</keyword>
<gene>
    <name evidence="4" type="ORF">LITE_LOCUS16637</name>
</gene>
<feature type="compositionally biased region" description="Polar residues" evidence="2">
    <location>
        <begin position="1"/>
        <end position="16"/>
    </location>
</feature>
<keyword evidence="1" id="KW-0479">Metal-binding</keyword>
<feature type="region of interest" description="Disordered" evidence="2">
    <location>
        <begin position="1"/>
        <end position="105"/>
    </location>
</feature>
<dbReference type="Pfam" id="PF13639">
    <property type="entry name" value="zf-RING_2"/>
    <property type="match status" value="1"/>
</dbReference>
<dbReference type="SMART" id="SM00184">
    <property type="entry name" value="RING"/>
    <property type="match status" value="1"/>
</dbReference>
<proteinExistence type="predicted"/>
<comment type="caution">
    <text evidence="4">The sequence shown here is derived from an EMBL/GenBank/DDBJ whole genome shotgun (WGS) entry which is preliminary data.</text>
</comment>
<dbReference type="PROSITE" id="PS50089">
    <property type="entry name" value="ZF_RING_2"/>
    <property type="match status" value="1"/>
</dbReference>
<dbReference type="Proteomes" id="UP001154282">
    <property type="component" value="Unassembled WGS sequence"/>
</dbReference>
<keyword evidence="1" id="KW-0863">Zinc-finger</keyword>
<dbReference type="Gene3D" id="3.30.40.10">
    <property type="entry name" value="Zinc/RING finger domain, C3HC4 (zinc finger)"/>
    <property type="match status" value="1"/>
</dbReference>
<dbReference type="PANTHER" id="PTHR47530:SF4">
    <property type="entry name" value="E3 UBIQUITIN LIGASE BIG BROTHER-RELATED"/>
    <property type="match status" value="1"/>
</dbReference>
<feature type="compositionally biased region" description="Polar residues" evidence="2">
    <location>
        <begin position="95"/>
        <end position="105"/>
    </location>
</feature>
<dbReference type="PANTHER" id="PTHR47530">
    <property type="entry name" value="E3 UBIQUITIN LIGASE BIG BROTHER-RELATED"/>
    <property type="match status" value="1"/>
</dbReference>
<dbReference type="GO" id="GO:0008270">
    <property type="term" value="F:zinc ion binding"/>
    <property type="evidence" value="ECO:0007669"/>
    <property type="project" value="UniProtKB-KW"/>
</dbReference>
<dbReference type="SUPFAM" id="SSF57850">
    <property type="entry name" value="RING/U-box"/>
    <property type="match status" value="1"/>
</dbReference>
<protein>
    <recommendedName>
        <fullName evidence="3">RING-type domain-containing protein</fullName>
    </recommendedName>
</protein>
<feature type="compositionally biased region" description="Low complexity" evidence="2">
    <location>
        <begin position="49"/>
        <end position="58"/>
    </location>
</feature>
<feature type="compositionally biased region" description="Acidic residues" evidence="2">
    <location>
        <begin position="59"/>
        <end position="84"/>
    </location>
</feature>
<dbReference type="InterPro" id="IPR043312">
    <property type="entry name" value="AtBBR-like"/>
</dbReference>
<evidence type="ECO:0000256" key="1">
    <source>
        <dbReference type="PROSITE-ProRule" id="PRU00175"/>
    </source>
</evidence>
<organism evidence="4 5">
    <name type="scientific">Linum tenue</name>
    <dbReference type="NCBI Taxonomy" id="586396"/>
    <lineage>
        <taxon>Eukaryota</taxon>
        <taxon>Viridiplantae</taxon>
        <taxon>Streptophyta</taxon>
        <taxon>Embryophyta</taxon>
        <taxon>Tracheophyta</taxon>
        <taxon>Spermatophyta</taxon>
        <taxon>Magnoliopsida</taxon>
        <taxon>eudicotyledons</taxon>
        <taxon>Gunneridae</taxon>
        <taxon>Pentapetalae</taxon>
        <taxon>rosids</taxon>
        <taxon>fabids</taxon>
        <taxon>Malpighiales</taxon>
        <taxon>Linaceae</taxon>
        <taxon>Linum</taxon>
    </lineage>
</organism>
<sequence length="395" mass="43242">MENNYSGSNTANSKSGSEAEPKPNDPAVREQENHLPKDPIVPAPVTNGEAATAAAAVEEGGEESDVVDLEEDDEVEEVEEEEDRQQEAAPARQSAARTPFTNLSQEDADLALARTLQEQERAYMMLSRASMSLDGETEWVGGGSYLGEDEDDEDFDDPDDVSDGHEYNEHEYGESEELGEDDVDAFDVHARAEVVDDDGPNLEEMDPSAFSSDEAYARALQDNEEREMAARLFALAGINDRAVEYVEQHGAHSQVQMVENRVLVHLTLATIYNFPVANRQALDVQDTWEEVDPDELSYEELLALGEVVGTESRGLSADTIANLPSVNYKSGSNESGTSDSCVICRLDYEDEETVTVLSCKHSYHAECINNWLQINKVCPVCSTEVLTVAGGSQSS</sequence>
<accession>A0AAV0JZZ4</accession>
<dbReference type="InterPro" id="IPR001841">
    <property type="entry name" value="Znf_RING"/>
</dbReference>
<evidence type="ECO:0000313" key="4">
    <source>
        <dbReference type="EMBL" id="CAI0415433.1"/>
    </source>
</evidence>
<feature type="region of interest" description="Disordered" evidence="2">
    <location>
        <begin position="135"/>
        <end position="159"/>
    </location>
</feature>